<dbReference type="OrthoDB" id="5273847at2759"/>
<keyword evidence="3" id="KW-1185">Reference proteome</keyword>
<dbReference type="SUPFAM" id="SSF51101">
    <property type="entry name" value="Mannose-binding lectins"/>
    <property type="match status" value="1"/>
</dbReference>
<dbReference type="AlphaFoldDB" id="A0A2J5HT32"/>
<dbReference type="Gene3D" id="1.20.1280.50">
    <property type="match status" value="1"/>
</dbReference>
<name>A0A2J5HT32_9EURO</name>
<feature type="domain" description="F-box" evidence="1">
    <location>
        <begin position="153"/>
        <end position="199"/>
    </location>
</feature>
<dbReference type="InterPro" id="IPR056021">
    <property type="entry name" value="DUF7600"/>
</dbReference>
<dbReference type="Proteomes" id="UP000235023">
    <property type="component" value="Unassembled WGS sequence"/>
</dbReference>
<evidence type="ECO:0000313" key="2">
    <source>
        <dbReference type="EMBL" id="PLN80417.1"/>
    </source>
</evidence>
<evidence type="ECO:0000259" key="1">
    <source>
        <dbReference type="PROSITE" id="PS50181"/>
    </source>
</evidence>
<protein>
    <recommendedName>
        <fullName evidence="1">F-box domain-containing protein</fullName>
    </recommendedName>
</protein>
<gene>
    <name evidence="2" type="ORF">BDW42DRAFT_114121</name>
</gene>
<dbReference type="InterPro" id="IPR036404">
    <property type="entry name" value="Jacalin-like_lectin_dom_sf"/>
</dbReference>
<dbReference type="PROSITE" id="PS50181">
    <property type="entry name" value="FBOX"/>
    <property type="match status" value="1"/>
</dbReference>
<sequence>MASSLYCYLCGCALVDYESQNRYVHSWLKYFRAIYSSPTGTYVSGVGLYDESVTSRCIAPLEYTARWNDPGYTFPQDDEIGVLNRKPVNGRYGFVFHESCWSLLEQSFCPEQVPVVLLYEDPCVVPEIKSLLGEAPDDAPLETCRSWPASGNDDLFSMVPQEIRDIIISYLPTADVCRLRLTSKAFVYTFSSQQFWRSRFQKGGERAWLCEIQGLPEVSNWRWLYRRTNPALLPPALLNRRRVSGLINQVQDVLQLKWNEESARHSLITQVSATRWREVSANIRPCPARRRFNFDEGCREFRTRTIQIPEQLAEVSFSILVLNRTKYVTGIRVTANDGTALSIGYSADNTWCSESVTSLNGFKLAIGSRGVEGIQVIHGGGTASRWFGSPDRAPHTNRLVCSKGISALEAGFDGFKMVRLSVQAAQFVTDEPNHEKSLLHTALWYPDVPTHGLHFTDTQNGVLRPYHAPLMWTSFGGPAGINLRHLRGISVQDRAYPLIRGIKLNFDANVPDECSHVLGVYSLQCDDFRVTNFAIDGPGGEIIEKVRMSEGGDPRVGGVEITTNWGRSFRFGGFKSNSPENKSLDIPVGNTITGFYANYSLTFGLTGIGVISELVDIQNVLG</sequence>
<dbReference type="Pfam" id="PF24539">
    <property type="entry name" value="DUF7600"/>
    <property type="match status" value="1"/>
</dbReference>
<evidence type="ECO:0000313" key="3">
    <source>
        <dbReference type="Proteomes" id="UP000235023"/>
    </source>
</evidence>
<proteinExistence type="predicted"/>
<dbReference type="Pfam" id="PF00646">
    <property type="entry name" value="F-box"/>
    <property type="match status" value="1"/>
</dbReference>
<organism evidence="2 3">
    <name type="scientific">Aspergillus taichungensis</name>
    <dbReference type="NCBI Taxonomy" id="482145"/>
    <lineage>
        <taxon>Eukaryota</taxon>
        <taxon>Fungi</taxon>
        <taxon>Dikarya</taxon>
        <taxon>Ascomycota</taxon>
        <taxon>Pezizomycotina</taxon>
        <taxon>Eurotiomycetes</taxon>
        <taxon>Eurotiomycetidae</taxon>
        <taxon>Eurotiales</taxon>
        <taxon>Aspergillaceae</taxon>
        <taxon>Aspergillus</taxon>
        <taxon>Aspergillus subgen. Circumdati</taxon>
    </lineage>
</organism>
<reference evidence="3" key="1">
    <citation type="submission" date="2017-12" db="EMBL/GenBank/DDBJ databases">
        <authorList>
            <consortium name="DOE Joint Genome Institute"/>
            <person name="Mondo S.J."/>
            <person name="Kjaerbolling I."/>
            <person name="Vesth T.C."/>
            <person name="Frisvad J.C."/>
            <person name="Nybo J.L."/>
            <person name="Theobald S."/>
            <person name="Kuo A."/>
            <person name="Bowyer P."/>
            <person name="Matsuda Y."/>
            <person name="Lyhne E.K."/>
            <person name="Kogle M.E."/>
            <person name="Clum A."/>
            <person name="Lipzen A."/>
            <person name="Salamov A."/>
            <person name="Ngan C.Y."/>
            <person name="Daum C."/>
            <person name="Chiniquy J."/>
            <person name="Barry K."/>
            <person name="LaButti K."/>
            <person name="Haridas S."/>
            <person name="Simmons B.A."/>
            <person name="Magnuson J.K."/>
            <person name="Mortensen U.H."/>
            <person name="Larsen T.O."/>
            <person name="Grigoriev I.V."/>
            <person name="Baker S.E."/>
            <person name="Andersen M.R."/>
            <person name="Nordberg H.P."/>
            <person name="Cantor M.N."/>
            <person name="Hua S.X."/>
        </authorList>
    </citation>
    <scope>NUCLEOTIDE SEQUENCE [LARGE SCALE GENOMIC DNA]</scope>
    <source>
        <strain evidence="3">IBT 19404</strain>
    </source>
</reference>
<dbReference type="SUPFAM" id="SSF81383">
    <property type="entry name" value="F-box domain"/>
    <property type="match status" value="1"/>
</dbReference>
<dbReference type="InterPro" id="IPR036047">
    <property type="entry name" value="F-box-like_dom_sf"/>
</dbReference>
<dbReference type="InterPro" id="IPR001810">
    <property type="entry name" value="F-box_dom"/>
</dbReference>
<dbReference type="EMBL" id="KZ559548">
    <property type="protein sequence ID" value="PLN80417.1"/>
    <property type="molecule type" value="Genomic_DNA"/>
</dbReference>
<accession>A0A2J5HT32</accession>